<proteinExistence type="predicted"/>
<organism evidence="1 2">
    <name type="scientific">Marihabitans asiaticum</name>
    <dbReference type="NCBI Taxonomy" id="415218"/>
    <lineage>
        <taxon>Bacteria</taxon>
        <taxon>Bacillati</taxon>
        <taxon>Actinomycetota</taxon>
        <taxon>Actinomycetes</taxon>
        <taxon>Micrococcales</taxon>
        <taxon>Intrasporangiaceae</taxon>
        <taxon>Marihabitans</taxon>
    </lineage>
</organism>
<dbReference type="Pfam" id="PF13830">
    <property type="entry name" value="DUF4192"/>
    <property type="match status" value="2"/>
</dbReference>
<dbReference type="EMBL" id="VIUW01000003">
    <property type="protein sequence ID" value="TWD14460.1"/>
    <property type="molecule type" value="Genomic_DNA"/>
</dbReference>
<name>A0A560WA84_9MICO</name>
<evidence type="ECO:0000313" key="1">
    <source>
        <dbReference type="EMBL" id="TWD14460.1"/>
    </source>
</evidence>
<dbReference type="Proteomes" id="UP000315628">
    <property type="component" value="Unassembled WGS sequence"/>
</dbReference>
<evidence type="ECO:0000313" key="2">
    <source>
        <dbReference type="Proteomes" id="UP000315628"/>
    </source>
</evidence>
<comment type="caution">
    <text evidence="1">The sequence shown here is derived from an EMBL/GenBank/DDBJ whole genome shotgun (WGS) entry which is preliminary data.</text>
</comment>
<sequence length="363" mass="38272">MAPTSVTSPADLAVVVPYLLGFHPRRSLVLVAVRGNQLGLLQRIDLPERDEAGEVDLERMARQLVARACRDGASHIIAIAYETSPQESRRTVRAVVRSASRSVRAVTSGVVRDGRWYPDGGGKANRVGYPLPDPERVPAVAELILEGMAALPDRSDIADHVIPGRGPRVDEVASLLAEPPAQTGPATPARWAEVWRRVLSPRGLSSRGVGTGLHGLGADITVDDLVEVIRSLEDTMWRDALIAVLCPTSGTAALLAELPLEAAGAAACACAWITGRAEGPASADDGEVLDLPSALSVLVAVLGEIPAERSAPLLTVIAHLAWWSGSGALAACALDEARRHDPEYRLAVLLQGLVDHGVRLPAA</sequence>
<dbReference type="OrthoDB" id="4954868at2"/>
<keyword evidence="2" id="KW-1185">Reference proteome</keyword>
<dbReference type="InterPro" id="IPR025447">
    <property type="entry name" value="DUF4192"/>
</dbReference>
<protein>
    <submittedName>
        <fullName evidence="1">Uncharacterized protein DUF4192</fullName>
    </submittedName>
</protein>
<dbReference type="AlphaFoldDB" id="A0A560WA84"/>
<dbReference type="RefSeq" id="WP_144857328.1">
    <property type="nucleotide sequence ID" value="NZ_BAAAYT010000005.1"/>
</dbReference>
<reference evidence="1 2" key="1">
    <citation type="submission" date="2019-06" db="EMBL/GenBank/DDBJ databases">
        <title>Sequencing the genomes of 1000 actinobacteria strains.</title>
        <authorList>
            <person name="Klenk H.-P."/>
        </authorList>
    </citation>
    <scope>NUCLEOTIDE SEQUENCE [LARGE SCALE GENOMIC DNA]</scope>
    <source>
        <strain evidence="1 2">DSM 18935</strain>
    </source>
</reference>
<accession>A0A560WA84</accession>
<gene>
    <name evidence="1" type="ORF">FB557_1870</name>
</gene>